<dbReference type="Gene3D" id="3.40.50.10210">
    <property type="match status" value="2"/>
</dbReference>
<dbReference type="SUPFAM" id="SSF52733">
    <property type="entry name" value="Nicotinate mononucleotide:5,6-dimethylbenzimidazole phosphoribosyltransferase (CobT)"/>
    <property type="match status" value="1"/>
</dbReference>
<evidence type="ECO:0000256" key="6">
    <source>
        <dbReference type="ARBA" id="ARBA00022676"/>
    </source>
</evidence>
<comment type="catalytic activity">
    <reaction evidence="9">
        <text>5,6-dimethylbenzimidazole + nicotinate beta-D-ribonucleotide = alpha-ribazole 5'-phosphate + nicotinate + H(+)</text>
        <dbReference type="Rhea" id="RHEA:11196"/>
        <dbReference type="ChEBI" id="CHEBI:15378"/>
        <dbReference type="ChEBI" id="CHEBI:15890"/>
        <dbReference type="ChEBI" id="CHEBI:32544"/>
        <dbReference type="ChEBI" id="CHEBI:57502"/>
        <dbReference type="ChEBI" id="CHEBI:57918"/>
        <dbReference type="EC" id="2.4.2.21"/>
    </reaction>
</comment>
<comment type="pathway">
    <text evidence="1">Nucleoside biosynthesis; alpha-ribazole biosynthesis; alpha-ribazole from 5,6-dimethylbenzimidazole: step 1/2.</text>
</comment>
<sequence>MVADSVTLAQALERTGPANASAMARAVERQSNLTKPPGSLGRLEEISIKLAGIFGTERPAIGGKAVIIAAGDHGVVAQGVTGYPQEVTAQMVMNFLAGGAAISVMSRHLGIRQVIVDAGVAADLPEHPDLRSLKIDRGTSDISQGPAMSRQQAEQCLEAGINLVVEVIESGVDLVATGDMGIGNTTASSAITAAVTGLDPEQTTGEGTGRNPQELQHKIGVVRTSLRPVVVDGFISGAAALVAGAVCPEARDYMIGSHVSAELGHRVALAELGLSPILDMGMRLGEGTGAALAMPIVEVAAATLSEMATFAEAGVSDRDPEDEPAA</sequence>
<reference evidence="10" key="1">
    <citation type="submission" date="2023-03" db="EMBL/GenBank/DDBJ databases">
        <authorList>
            <person name="Steffen K."/>
            <person name="Cardenas P."/>
        </authorList>
    </citation>
    <scope>NUCLEOTIDE SEQUENCE</scope>
</reference>
<evidence type="ECO:0000256" key="7">
    <source>
        <dbReference type="ARBA" id="ARBA00022679"/>
    </source>
</evidence>
<gene>
    <name evidence="10" type="ORF">GBAR_LOCUS15477</name>
</gene>
<evidence type="ECO:0000256" key="1">
    <source>
        <dbReference type="ARBA" id="ARBA00005049"/>
    </source>
</evidence>
<dbReference type="Gene3D" id="1.10.1610.10">
    <property type="match status" value="2"/>
</dbReference>
<comment type="similarity">
    <text evidence="2">Belongs to the CobT family.</text>
</comment>
<dbReference type="EC" id="2.4.2.21" evidence="3"/>
<evidence type="ECO:0000313" key="10">
    <source>
        <dbReference type="EMBL" id="CAI8027020.1"/>
    </source>
</evidence>
<evidence type="ECO:0000256" key="4">
    <source>
        <dbReference type="ARBA" id="ARBA00015486"/>
    </source>
</evidence>
<evidence type="ECO:0000256" key="2">
    <source>
        <dbReference type="ARBA" id="ARBA00007110"/>
    </source>
</evidence>
<dbReference type="EMBL" id="CASHTH010002254">
    <property type="protein sequence ID" value="CAI8027020.1"/>
    <property type="molecule type" value="Genomic_DNA"/>
</dbReference>
<evidence type="ECO:0000256" key="9">
    <source>
        <dbReference type="ARBA" id="ARBA00047340"/>
    </source>
</evidence>
<organism evidence="10 11">
    <name type="scientific">Geodia barretti</name>
    <name type="common">Barrett's horny sponge</name>
    <dbReference type="NCBI Taxonomy" id="519541"/>
    <lineage>
        <taxon>Eukaryota</taxon>
        <taxon>Metazoa</taxon>
        <taxon>Porifera</taxon>
        <taxon>Demospongiae</taxon>
        <taxon>Heteroscleromorpha</taxon>
        <taxon>Tetractinellida</taxon>
        <taxon>Astrophorina</taxon>
        <taxon>Geodiidae</taxon>
        <taxon>Geodia</taxon>
    </lineage>
</organism>
<name>A0AA35SBF9_GEOBA</name>
<dbReference type="InterPro" id="IPR003200">
    <property type="entry name" value="Nict_dMeBzImd_PRibTrfase"/>
</dbReference>
<proteinExistence type="inferred from homology"/>
<protein>
    <recommendedName>
        <fullName evidence="4">Nicotinate-nucleotide--dimethylbenzimidazole phosphoribosyltransferase</fullName>
        <ecNumber evidence="3">2.4.2.21</ecNumber>
    </recommendedName>
    <alternativeName>
        <fullName evidence="8">N(1)-alpha-phosphoribosyltransferase</fullName>
    </alternativeName>
</protein>
<keyword evidence="11" id="KW-1185">Reference proteome</keyword>
<dbReference type="PANTHER" id="PTHR43463:SF1">
    <property type="entry name" value="NICOTINATE-NUCLEOTIDE--DIMETHYLBENZIMIDAZOLE PHOSPHORIBOSYLTRANSFERASE"/>
    <property type="match status" value="1"/>
</dbReference>
<dbReference type="AlphaFoldDB" id="A0AA35SBF9"/>
<evidence type="ECO:0000256" key="3">
    <source>
        <dbReference type="ARBA" id="ARBA00011991"/>
    </source>
</evidence>
<dbReference type="Proteomes" id="UP001174909">
    <property type="component" value="Unassembled WGS sequence"/>
</dbReference>
<dbReference type="InterPro" id="IPR036087">
    <property type="entry name" value="Nict_dMeBzImd_PRibTrfase_sf"/>
</dbReference>
<accession>A0AA35SBF9</accession>
<dbReference type="PANTHER" id="PTHR43463">
    <property type="entry name" value="NICOTINATE-NUCLEOTIDE--DIMETHYLBENZIMIDAZOLE PHOSPHORIBOSYLTRANSFERASE"/>
    <property type="match status" value="1"/>
</dbReference>
<keyword evidence="7" id="KW-0808">Transferase</keyword>
<comment type="caution">
    <text evidence="10">The sequence shown here is derived from an EMBL/GenBank/DDBJ whole genome shotgun (WGS) entry which is preliminary data.</text>
</comment>
<dbReference type="GO" id="GO:0008939">
    <property type="term" value="F:nicotinate-nucleotide-dimethylbenzimidazole phosphoribosyltransferase activity"/>
    <property type="evidence" value="ECO:0007669"/>
    <property type="project" value="UniProtKB-EC"/>
</dbReference>
<dbReference type="Pfam" id="PF02277">
    <property type="entry name" value="DBI_PRT"/>
    <property type="match status" value="2"/>
</dbReference>
<evidence type="ECO:0000256" key="8">
    <source>
        <dbReference type="ARBA" id="ARBA00030686"/>
    </source>
</evidence>
<keyword evidence="5" id="KW-0169">Cobalamin biosynthesis</keyword>
<dbReference type="InterPro" id="IPR023195">
    <property type="entry name" value="Nict_dMeBzImd_PRibTrfase_N"/>
</dbReference>
<evidence type="ECO:0000256" key="5">
    <source>
        <dbReference type="ARBA" id="ARBA00022573"/>
    </source>
</evidence>
<evidence type="ECO:0000313" key="11">
    <source>
        <dbReference type="Proteomes" id="UP001174909"/>
    </source>
</evidence>
<keyword evidence="6 10" id="KW-0328">Glycosyltransferase</keyword>
<dbReference type="CDD" id="cd02439">
    <property type="entry name" value="DMB-PRT_CobT"/>
    <property type="match status" value="1"/>
</dbReference>